<dbReference type="SUPFAM" id="SSF50156">
    <property type="entry name" value="PDZ domain-like"/>
    <property type="match status" value="1"/>
</dbReference>
<dbReference type="Gene3D" id="2.30.42.10">
    <property type="match status" value="1"/>
</dbReference>
<evidence type="ECO:0000313" key="7">
    <source>
        <dbReference type="Proteomes" id="UP000035548"/>
    </source>
</evidence>
<dbReference type="Pfam" id="PF13180">
    <property type="entry name" value="PDZ_2"/>
    <property type="match status" value="1"/>
</dbReference>
<keyword evidence="3 6" id="KW-0378">Hydrolase</keyword>
<gene>
    <name evidence="6" type="ORF">CUTER_03450</name>
</gene>
<evidence type="ECO:0000259" key="5">
    <source>
        <dbReference type="PROSITE" id="PS50106"/>
    </source>
</evidence>
<comment type="similarity">
    <text evidence="1">Belongs to the peptidase S1C family.</text>
</comment>
<evidence type="ECO:0000256" key="3">
    <source>
        <dbReference type="ARBA" id="ARBA00022801"/>
    </source>
</evidence>
<dbReference type="SUPFAM" id="SSF50494">
    <property type="entry name" value="Trypsin-like serine proteases"/>
    <property type="match status" value="1"/>
</dbReference>
<feature type="region of interest" description="Disordered" evidence="4">
    <location>
        <begin position="1"/>
        <end position="28"/>
    </location>
</feature>
<name>A0A0G3HFJ5_9CORY</name>
<dbReference type="InterPro" id="IPR009003">
    <property type="entry name" value="Peptidase_S1_PA"/>
</dbReference>
<dbReference type="GO" id="GO:0006508">
    <property type="term" value="P:proteolysis"/>
    <property type="evidence" value="ECO:0007669"/>
    <property type="project" value="UniProtKB-KW"/>
</dbReference>
<dbReference type="InterPro" id="IPR001478">
    <property type="entry name" value="PDZ"/>
</dbReference>
<reference evidence="7" key="2">
    <citation type="submission" date="2015-05" db="EMBL/GenBank/DDBJ databases">
        <title>Complete genome sequence of Corynebacterium uterequi DSM 45634, isolated from the uterus of a maiden mare.</title>
        <authorList>
            <person name="Ruckert C."/>
            <person name="Albersmeier A."/>
            <person name="Winkler A."/>
            <person name="Tauch A."/>
        </authorList>
    </citation>
    <scope>NUCLEOTIDE SEQUENCE [LARGE SCALE GENOMIC DNA]</scope>
    <source>
        <strain evidence="7">DSM 45634</strain>
    </source>
</reference>
<proteinExistence type="inferred from homology"/>
<dbReference type="RefSeq" id="WP_082121246.1">
    <property type="nucleotide sequence ID" value="NZ_CP011546.1"/>
</dbReference>
<accession>A0A0G3HFJ5</accession>
<keyword evidence="2 6" id="KW-0645">Protease</keyword>
<dbReference type="KEGG" id="cut:CUTER_03450"/>
<dbReference type="Pfam" id="PF13365">
    <property type="entry name" value="Trypsin_2"/>
    <property type="match status" value="1"/>
</dbReference>
<dbReference type="STRING" id="1072256.CUTER_03450"/>
<dbReference type="PRINTS" id="PR00834">
    <property type="entry name" value="PROTEASES2C"/>
</dbReference>
<feature type="domain" description="PDZ" evidence="5">
    <location>
        <begin position="290"/>
        <end position="376"/>
    </location>
</feature>
<evidence type="ECO:0000256" key="1">
    <source>
        <dbReference type="ARBA" id="ARBA00010541"/>
    </source>
</evidence>
<dbReference type="InterPro" id="IPR001940">
    <property type="entry name" value="Peptidase_S1C"/>
</dbReference>
<dbReference type="PANTHER" id="PTHR43343">
    <property type="entry name" value="PEPTIDASE S12"/>
    <property type="match status" value="1"/>
</dbReference>
<dbReference type="PANTHER" id="PTHR43343:SF3">
    <property type="entry name" value="PROTEASE DO-LIKE 8, CHLOROPLASTIC"/>
    <property type="match status" value="1"/>
</dbReference>
<sequence length="390" mass="38881">MTSNPYTQQPGTQPTTPPDTSQEPPAVPVAKRGIGTATVVALMIGSGVLGGGVVAGALTLGSHTPEEPTTNVANSLTQPPADAPAVPEGSVAEVAQKVLPAVVSIQVVTQNGGAEGSGSIISPDGFVLTNHHVVAEGESGAKLQVRFNDGATAPATYVASDPATDIGVIKIDGANNLPTIGFGDSDQLIVGQEVVAVGAPLGLSGTVTSGIVSALERPVRASQGGGESSLIDGIQTDAAINPGNSGGPLVDMNGNLVGMNSVIASLTSRAGGQAGSIGLGFAIPANFAQRVATQLIEDGEAVQPRIGAAVDARSLTDGGLIVDVEPGGPAEAAGLRSGDLITKLNDRHIESSDALIAAIRSHDFGETVVLDVTDPDTGETRQVEVTLTTE</sequence>
<dbReference type="Proteomes" id="UP000035548">
    <property type="component" value="Chromosome"/>
</dbReference>
<evidence type="ECO:0000256" key="2">
    <source>
        <dbReference type="ARBA" id="ARBA00022670"/>
    </source>
</evidence>
<reference evidence="6 7" key="1">
    <citation type="journal article" date="2015" name="Genome Announc.">
        <title>Virulence Factor Genes Detected in the Complete Genome Sequence of Corynebacterium uterequi DSM 45634, Isolated from the Uterus of a Maiden Mare.</title>
        <authorList>
            <person name="Ruckert C."/>
            <person name="Kriete M."/>
            <person name="Jaenicke S."/>
            <person name="Winkler A."/>
            <person name="Tauch A."/>
        </authorList>
    </citation>
    <scope>NUCLEOTIDE SEQUENCE [LARGE SCALE GENOMIC DNA]</scope>
    <source>
        <strain evidence="6 7">DSM 45634</strain>
    </source>
</reference>
<dbReference type="InterPro" id="IPR043504">
    <property type="entry name" value="Peptidase_S1_PA_chymotrypsin"/>
</dbReference>
<dbReference type="InterPro" id="IPR051201">
    <property type="entry name" value="Chloro_Bact_Ser_Proteases"/>
</dbReference>
<dbReference type="AlphaFoldDB" id="A0A0G3HFJ5"/>
<dbReference type="InterPro" id="IPR036034">
    <property type="entry name" value="PDZ_sf"/>
</dbReference>
<dbReference type="PROSITE" id="PS50106">
    <property type="entry name" value="PDZ"/>
    <property type="match status" value="1"/>
</dbReference>
<dbReference type="SMART" id="SM00228">
    <property type="entry name" value="PDZ"/>
    <property type="match status" value="1"/>
</dbReference>
<dbReference type="EC" id="3.4.21.-" evidence="6"/>
<dbReference type="PATRIC" id="fig|1072256.5.peg.685"/>
<organism evidence="6 7">
    <name type="scientific">Corynebacterium uterequi</name>
    <dbReference type="NCBI Taxonomy" id="1072256"/>
    <lineage>
        <taxon>Bacteria</taxon>
        <taxon>Bacillati</taxon>
        <taxon>Actinomycetota</taxon>
        <taxon>Actinomycetes</taxon>
        <taxon>Mycobacteriales</taxon>
        <taxon>Corynebacteriaceae</taxon>
        <taxon>Corynebacterium</taxon>
    </lineage>
</organism>
<protein>
    <submittedName>
        <fullName evidence="6">Trypsin-like serine protease with C-terminal PDZ domain</fullName>
        <ecNumber evidence="6">3.4.21.-</ecNumber>
    </submittedName>
</protein>
<feature type="compositionally biased region" description="Low complexity" evidence="4">
    <location>
        <begin position="1"/>
        <end position="24"/>
    </location>
</feature>
<evidence type="ECO:0000313" key="6">
    <source>
        <dbReference type="EMBL" id="AKK10698.1"/>
    </source>
</evidence>
<dbReference type="Gene3D" id="2.40.10.10">
    <property type="entry name" value="Trypsin-like serine proteases"/>
    <property type="match status" value="2"/>
</dbReference>
<dbReference type="EMBL" id="CP011546">
    <property type="protein sequence ID" value="AKK10698.1"/>
    <property type="molecule type" value="Genomic_DNA"/>
</dbReference>
<dbReference type="OrthoDB" id="9758917at2"/>
<keyword evidence="7" id="KW-1185">Reference proteome</keyword>
<dbReference type="GO" id="GO:0004252">
    <property type="term" value="F:serine-type endopeptidase activity"/>
    <property type="evidence" value="ECO:0007669"/>
    <property type="project" value="InterPro"/>
</dbReference>
<evidence type="ECO:0000256" key="4">
    <source>
        <dbReference type="SAM" id="MobiDB-lite"/>
    </source>
</evidence>